<dbReference type="AlphaFoldDB" id="X0W8H8"/>
<dbReference type="SUPFAM" id="SSF55804">
    <property type="entry name" value="Phoshotransferase/anion transport protein"/>
    <property type="match status" value="1"/>
</dbReference>
<reference evidence="2" key="1">
    <citation type="journal article" date="2014" name="Front. Microbiol.">
        <title>High frequency of phylogenetically diverse reductive dehalogenase-homologous genes in deep subseafloor sedimentary metagenomes.</title>
        <authorList>
            <person name="Kawai M."/>
            <person name="Futagami T."/>
            <person name="Toyoda A."/>
            <person name="Takaki Y."/>
            <person name="Nishi S."/>
            <person name="Hori S."/>
            <person name="Arai W."/>
            <person name="Tsubouchi T."/>
            <person name="Morono Y."/>
            <person name="Uchiyama I."/>
            <person name="Ito T."/>
            <person name="Fujiyama A."/>
            <person name="Inagaki F."/>
            <person name="Takami H."/>
        </authorList>
    </citation>
    <scope>NUCLEOTIDE SEQUENCE</scope>
    <source>
        <strain evidence="2">Expedition CK06-06</strain>
    </source>
</reference>
<dbReference type="InterPro" id="IPR002178">
    <property type="entry name" value="PTS_EIIA_type-2_dom"/>
</dbReference>
<dbReference type="PANTHER" id="PTHR47738">
    <property type="entry name" value="PTS SYSTEM FRUCTOSE-LIKE EIIA COMPONENT-RELATED"/>
    <property type="match status" value="1"/>
</dbReference>
<comment type="caution">
    <text evidence="2">The sequence shown here is derived from an EMBL/GenBank/DDBJ whole genome shotgun (WGS) entry which is preliminary data.</text>
</comment>
<dbReference type="InterPro" id="IPR051541">
    <property type="entry name" value="PTS_SugarTrans_NitroReg"/>
</dbReference>
<gene>
    <name evidence="2" type="ORF">S01H1_33163</name>
</gene>
<proteinExistence type="predicted"/>
<dbReference type="EMBL" id="BARS01020578">
    <property type="protein sequence ID" value="GAG08936.1"/>
    <property type="molecule type" value="Genomic_DNA"/>
</dbReference>
<evidence type="ECO:0000259" key="1">
    <source>
        <dbReference type="PROSITE" id="PS51094"/>
    </source>
</evidence>
<evidence type="ECO:0000313" key="2">
    <source>
        <dbReference type="EMBL" id="GAG08936.1"/>
    </source>
</evidence>
<dbReference type="PANTHER" id="PTHR47738:SF2">
    <property type="entry name" value="PTS SYSTEM FRUCTOSE-LIKE EIIA COMPONENT"/>
    <property type="match status" value="1"/>
</dbReference>
<dbReference type="InterPro" id="IPR016152">
    <property type="entry name" value="PTrfase/Anion_transptr"/>
</dbReference>
<organism evidence="2">
    <name type="scientific">marine sediment metagenome</name>
    <dbReference type="NCBI Taxonomy" id="412755"/>
    <lineage>
        <taxon>unclassified sequences</taxon>
        <taxon>metagenomes</taxon>
        <taxon>ecological metagenomes</taxon>
    </lineage>
</organism>
<sequence>SYKEGCIRKKDCQRIVDAIINRENEASTGMGKGVAVPHVKDSAFDNVVAVVGQSTRGIDFSALDRQLVYSIILLISPTEQPDKHLQAMEKIFRHLQQDKFRSFLRQAQTRTQIEDLLKEADENPSW</sequence>
<protein>
    <recommendedName>
        <fullName evidence="1">PTS EIIA type-2 domain-containing protein</fullName>
    </recommendedName>
</protein>
<dbReference type="PROSITE" id="PS51094">
    <property type="entry name" value="PTS_EIIA_TYPE_2"/>
    <property type="match status" value="1"/>
</dbReference>
<dbReference type="Pfam" id="PF00359">
    <property type="entry name" value="PTS_EIIA_2"/>
    <property type="match status" value="1"/>
</dbReference>
<feature type="non-terminal residue" evidence="2">
    <location>
        <position position="1"/>
    </location>
</feature>
<feature type="domain" description="PTS EIIA type-2" evidence="1">
    <location>
        <begin position="1"/>
        <end position="120"/>
    </location>
</feature>
<accession>X0W8H8</accession>
<name>X0W8H8_9ZZZZ</name>
<dbReference type="Gene3D" id="3.40.930.10">
    <property type="entry name" value="Mannitol-specific EII, Chain A"/>
    <property type="match status" value="1"/>
</dbReference>